<sequence length="99" mass="10921">MNRLPQSVSVERINNGTGIAKTLQSNRAVYHSACVDKFDDRQVSREPEKQSETIDDNNALIVDAVLLEESIVTSSLPVYSVIKVMTVIDCTSLKLTLVV</sequence>
<dbReference type="Proteomes" id="UP001187531">
    <property type="component" value="Unassembled WGS sequence"/>
</dbReference>
<keyword evidence="2" id="KW-1185">Reference proteome</keyword>
<evidence type="ECO:0000313" key="1">
    <source>
        <dbReference type="EMBL" id="KAK2708259.1"/>
    </source>
</evidence>
<reference evidence="1" key="1">
    <citation type="submission" date="2023-07" db="EMBL/GenBank/DDBJ databases">
        <title>Chromosome-level genome assembly of Artemia franciscana.</title>
        <authorList>
            <person name="Jo E."/>
        </authorList>
    </citation>
    <scope>NUCLEOTIDE SEQUENCE</scope>
    <source>
        <tissue evidence="1">Whole body</tissue>
    </source>
</reference>
<proteinExistence type="predicted"/>
<comment type="caution">
    <text evidence="1">The sequence shown here is derived from an EMBL/GenBank/DDBJ whole genome shotgun (WGS) entry which is preliminary data.</text>
</comment>
<dbReference type="EMBL" id="JAVRJZ010000018">
    <property type="protein sequence ID" value="KAK2708259.1"/>
    <property type="molecule type" value="Genomic_DNA"/>
</dbReference>
<evidence type="ECO:0000313" key="2">
    <source>
        <dbReference type="Proteomes" id="UP001187531"/>
    </source>
</evidence>
<protein>
    <submittedName>
        <fullName evidence="1">Uncharacterized protein</fullName>
    </submittedName>
</protein>
<organism evidence="1 2">
    <name type="scientific">Artemia franciscana</name>
    <name type="common">Brine shrimp</name>
    <name type="synonym">Artemia sanfranciscana</name>
    <dbReference type="NCBI Taxonomy" id="6661"/>
    <lineage>
        <taxon>Eukaryota</taxon>
        <taxon>Metazoa</taxon>
        <taxon>Ecdysozoa</taxon>
        <taxon>Arthropoda</taxon>
        <taxon>Crustacea</taxon>
        <taxon>Branchiopoda</taxon>
        <taxon>Anostraca</taxon>
        <taxon>Artemiidae</taxon>
        <taxon>Artemia</taxon>
    </lineage>
</organism>
<accession>A0AA88HDB1</accession>
<gene>
    <name evidence="1" type="ORF">QYM36_014007</name>
</gene>
<dbReference type="AlphaFoldDB" id="A0AA88HDB1"/>
<name>A0AA88HDB1_ARTSF</name>